<protein>
    <submittedName>
        <fullName evidence="3">Uncharacterized protein</fullName>
    </submittedName>
</protein>
<gene>
    <name evidence="3" type="ORF">PHYEVI_LOCUS2076</name>
</gene>
<keyword evidence="2" id="KW-0732">Signal</keyword>
<reference evidence="3" key="1">
    <citation type="submission" date="2022-01" db="EMBL/GenBank/DDBJ databases">
        <authorList>
            <person name="King R."/>
        </authorList>
    </citation>
    <scope>NUCLEOTIDE SEQUENCE</scope>
</reference>
<feature type="transmembrane region" description="Helical" evidence="1">
    <location>
        <begin position="7"/>
        <end position="28"/>
    </location>
</feature>
<proteinExistence type="predicted"/>
<accession>A0A9N9XKY8</accession>
<evidence type="ECO:0000313" key="4">
    <source>
        <dbReference type="Proteomes" id="UP001153712"/>
    </source>
</evidence>
<feature type="transmembrane region" description="Helical" evidence="1">
    <location>
        <begin position="108"/>
        <end position="131"/>
    </location>
</feature>
<evidence type="ECO:0000256" key="1">
    <source>
        <dbReference type="SAM" id="Phobius"/>
    </source>
</evidence>
<feature type="chain" id="PRO_5040450362" evidence="2">
    <location>
        <begin position="18"/>
        <end position="324"/>
    </location>
</feature>
<dbReference type="Proteomes" id="UP001153712">
    <property type="component" value="Chromosome 11"/>
</dbReference>
<keyword evidence="4" id="KW-1185">Reference proteome</keyword>
<organism evidence="3 4">
    <name type="scientific">Phyllotreta striolata</name>
    <name type="common">Striped flea beetle</name>
    <name type="synonym">Crioceris striolata</name>
    <dbReference type="NCBI Taxonomy" id="444603"/>
    <lineage>
        <taxon>Eukaryota</taxon>
        <taxon>Metazoa</taxon>
        <taxon>Ecdysozoa</taxon>
        <taxon>Arthropoda</taxon>
        <taxon>Hexapoda</taxon>
        <taxon>Insecta</taxon>
        <taxon>Pterygota</taxon>
        <taxon>Neoptera</taxon>
        <taxon>Endopterygota</taxon>
        <taxon>Coleoptera</taxon>
        <taxon>Polyphaga</taxon>
        <taxon>Cucujiformia</taxon>
        <taxon>Chrysomeloidea</taxon>
        <taxon>Chrysomelidae</taxon>
        <taxon>Galerucinae</taxon>
        <taxon>Alticini</taxon>
        <taxon>Phyllotreta</taxon>
    </lineage>
</organism>
<keyword evidence="1" id="KW-0812">Transmembrane</keyword>
<dbReference type="AlphaFoldDB" id="A0A9N9XKY8"/>
<evidence type="ECO:0000313" key="3">
    <source>
        <dbReference type="EMBL" id="CAG9855630.1"/>
    </source>
</evidence>
<feature type="signal peptide" evidence="2">
    <location>
        <begin position="1"/>
        <end position="17"/>
    </location>
</feature>
<dbReference type="OrthoDB" id="7967436at2759"/>
<keyword evidence="1" id="KW-0472">Membrane</keyword>
<name>A0A9N9XKY8_PHYSR</name>
<sequence length="324" mass="36891">MLKSVLIVLWTIIQTTAHIAFSLGSFFICRFDHTNYLVVVYYITYLYDYDKCGRVRVTNSTGPFGFLAGRNDVCDCAASEPSLYNITHTIAEKAQFPRYASRYFRTQVYLLLFVIIDVFWLLSSLLLLVGICCRVKRNFATVFYLPWLITAGLAVLLDVTASVHFGLDFLDIYNYTSWLRFIGVENYMDFKEFNKAPSSVYIPAASTVVLVTVWSRFVAFWILNIVNFFTISNEFTIAYKKRKNIKQTNEESIRNRIGAWNSFYDSISMKSPSASSADLHGMSADSGMVLARPNLNRTDRASTDMEICTSLPSSTAIIEDPHVM</sequence>
<keyword evidence="1" id="KW-1133">Transmembrane helix</keyword>
<dbReference type="EMBL" id="OU900104">
    <property type="protein sequence ID" value="CAG9855630.1"/>
    <property type="molecule type" value="Genomic_DNA"/>
</dbReference>
<feature type="transmembrane region" description="Helical" evidence="1">
    <location>
        <begin position="143"/>
        <end position="167"/>
    </location>
</feature>
<evidence type="ECO:0000256" key="2">
    <source>
        <dbReference type="SAM" id="SignalP"/>
    </source>
</evidence>